<dbReference type="EMBL" id="NSLI01000002">
    <property type="protein sequence ID" value="PAX08465.1"/>
    <property type="molecule type" value="Genomic_DNA"/>
</dbReference>
<evidence type="ECO:0000259" key="2">
    <source>
        <dbReference type="Pfam" id="PF07238"/>
    </source>
</evidence>
<dbReference type="OrthoDB" id="9795572at2"/>
<comment type="caution">
    <text evidence="3">The sequence shown here is derived from an EMBL/GenBank/DDBJ whole genome shotgun (WGS) entry which is preliminary data.</text>
</comment>
<proteinExistence type="predicted"/>
<dbReference type="InterPro" id="IPR009875">
    <property type="entry name" value="PilZ_domain"/>
</dbReference>
<dbReference type="Pfam" id="PF07238">
    <property type="entry name" value="PilZ"/>
    <property type="match status" value="1"/>
</dbReference>
<dbReference type="SUPFAM" id="SSF141371">
    <property type="entry name" value="PilZ domain-like"/>
    <property type="match status" value="1"/>
</dbReference>
<feature type="region of interest" description="Disordered" evidence="1">
    <location>
        <begin position="111"/>
        <end position="130"/>
    </location>
</feature>
<gene>
    <name evidence="3" type="ORF">CKY28_03490</name>
</gene>
<evidence type="ECO:0000313" key="4">
    <source>
        <dbReference type="Proteomes" id="UP000218151"/>
    </source>
</evidence>
<dbReference type="Gene3D" id="2.40.10.220">
    <property type="entry name" value="predicted glycosyltransferase like domains"/>
    <property type="match status" value="1"/>
</dbReference>
<accession>A0A2A2SGX5</accession>
<dbReference type="Proteomes" id="UP000218151">
    <property type="component" value="Unassembled WGS sequence"/>
</dbReference>
<reference evidence="4" key="1">
    <citation type="submission" date="2017-09" db="EMBL/GenBank/DDBJ databases">
        <authorList>
            <person name="Feng G."/>
            <person name="Zhu H."/>
        </authorList>
    </citation>
    <scope>NUCLEOTIDE SEQUENCE [LARGE SCALE GENOMIC DNA]</scope>
    <source>
        <strain evidence="4">1PNM-20</strain>
    </source>
</reference>
<dbReference type="RefSeq" id="WP_095996975.1">
    <property type="nucleotide sequence ID" value="NZ_NSLI01000002.1"/>
</dbReference>
<evidence type="ECO:0000256" key="1">
    <source>
        <dbReference type="SAM" id="MobiDB-lite"/>
    </source>
</evidence>
<evidence type="ECO:0000313" key="3">
    <source>
        <dbReference type="EMBL" id="PAX08465.1"/>
    </source>
</evidence>
<protein>
    <recommendedName>
        <fullName evidence="2">PilZ domain-containing protein</fullName>
    </recommendedName>
</protein>
<feature type="domain" description="PilZ" evidence="2">
    <location>
        <begin position="10"/>
        <end position="97"/>
    </location>
</feature>
<name>A0A2A2SGX5_9SPHN</name>
<dbReference type="AlphaFoldDB" id="A0A2A2SGX5"/>
<keyword evidence="4" id="KW-1185">Reference proteome</keyword>
<dbReference type="GO" id="GO:0035438">
    <property type="term" value="F:cyclic-di-GMP binding"/>
    <property type="evidence" value="ECO:0007669"/>
    <property type="project" value="InterPro"/>
</dbReference>
<sequence>MAEPATQPAERRGAARVPVSFVITLDRTETATVEAEAANISATGMFVRSPIELPLWARFTAALPAGSSREVRVVRRDGNGYGCLFQAPLEAEELEAVLRSEEAVAGFDRLRAEAEAPPPKPRGLLGLWRR</sequence>
<organism evidence="3 4">
    <name type="scientific">Sphingomonas lenta</name>
    <dbReference type="NCBI Taxonomy" id="1141887"/>
    <lineage>
        <taxon>Bacteria</taxon>
        <taxon>Pseudomonadati</taxon>
        <taxon>Pseudomonadota</taxon>
        <taxon>Alphaproteobacteria</taxon>
        <taxon>Sphingomonadales</taxon>
        <taxon>Sphingomonadaceae</taxon>
        <taxon>Sphingomonas</taxon>
    </lineage>
</organism>